<feature type="transmembrane region" description="Helical" evidence="1">
    <location>
        <begin position="6"/>
        <end position="23"/>
    </location>
</feature>
<feature type="transmembrane region" description="Helical" evidence="1">
    <location>
        <begin position="35"/>
        <end position="55"/>
    </location>
</feature>
<accession>A0A561DZD4</accession>
<evidence type="ECO:0000313" key="2">
    <source>
        <dbReference type="EMBL" id="TWE08706.1"/>
    </source>
</evidence>
<protein>
    <submittedName>
        <fullName evidence="2">Uncharacterized protein</fullName>
    </submittedName>
</protein>
<reference evidence="2 3" key="1">
    <citation type="submission" date="2019-06" db="EMBL/GenBank/DDBJ databases">
        <title>Sorghum-associated microbial communities from plants grown in Nebraska, USA.</title>
        <authorList>
            <person name="Schachtman D."/>
        </authorList>
    </citation>
    <scope>NUCLEOTIDE SEQUENCE [LARGE SCALE GENOMIC DNA]</scope>
    <source>
        <strain evidence="2 3">2482</strain>
    </source>
</reference>
<comment type="caution">
    <text evidence="2">The sequence shown here is derived from an EMBL/GenBank/DDBJ whole genome shotgun (WGS) entry which is preliminary data.</text>
</comment>
<dbReference type="InterPro" id="IPR048147">
    <property type="entry name" value="CBO0543-like"/>
</dbReference>
<feature type="transmembrane region" description="Helical" evidence="1">
    <location>
        <begin position="67"/>
        <end position="86"/>
    </location>
</feature>
<keyword evidence="1" id="KW-0812">Transmembrane</keyword>
<organism evidence="2 3">
    <name type="scientific">Neobacillus bataviensis</name>
    <dbReference type="NCBI Taxonomy" id="220685"/>
    <lineage>
        <taxon>Bacteria</taxon>
        <taxon>Bacillati</taxon>
        <taxon>Bacillota</taxon>
        <taxon>Bacilli</taxon>
        <taxon>Bacillales</taxon>
        <taxon>Bacillaceae</taxon>
        <taxon>Neobacillus</taxon>
    </lineage>
</organism>
<keyword evidence="3" id="KW-1185">Reference proteome</keyword>
<name>A0A561DZD4_9BACI</name>
<dbReference type="EMBL" id="VIVN01000001">
    <property type="protein sequence ID" value="TWE08706.1"/>
    <property type="molecule type" value="Genomic_DNA"/>
</dbReference>
<feature type="transmembrane region" description="Helical" evidence="1">
    <location>
        <begin position="127"/>
        <end position="149"/>
    </location>
</feature>
<evidence type="ECO:0000313" key="3">
    <source>
        <dbReference type="Proteomes" id="UP000319671"/>
    </source>
</evidence>
<dbReference type="AlphaFoldDB" id="A0A561DZD4"/>
<gene>
    <name evidence="2" type="ORF">FB550_101733</name>
</gene>
<dbReference type="RefSeq" id="WP_144562351.1">
    <property type="nucleotide sequence ID" value="NZ_VIVN01000001.1"/>
</dbReference>
<sequence length="159" mass="19096">MLIEWIILSSALLVTILLLILFTPRDKIREAHVIFMFKQVLTWLTGLLVVEFGLIEYPVREFQIATATSFSFEYFIYPAVCIVFVLRFPEYKTVWHKIGWFALFPTVITLGEVLIERYTNLIKYINWTWYWTWLSLLLYDILTFCYYLWFIKKGTGNHI</sequence>
<dbReference type="NCBIfam" id="NF041644">
    <property type="entry name" value="CBO0543_fam"/>
    <property type="match status" value="1"/>
</dbReference>
<feature type="transmembrane region" description="Helical" evidence="1">
    <location>
        <begin position="98"/>
        <end position="115"/>
    </location>
</feature>
<dbReference type="Proteomes" id="UP000319671">
    <property type="component" value="Unassembled WGS sequence"/>
</dbReference>
<proteinExistence type="predicted"/>
<keyword evidence="1" id="KW-0472">Membrane</keyword>
<keyword evidence="1" id="KW-1133">Transmembrane helix</keyword>
<evidence type="ECO:0000256" key="1">
    <source>
        <dbReference type="SAM" id="Phobius"/>
    </source>
</evidence>